<gene>
    <name evidence="2" type="ORF">HanXRQr2_Chr05g0202071</name>
</gene>
<evidence type="ECO:0000313" key="3">
    <source>
        <dbReference type="Proteomes" id="UP000215914"/>
    </source>
</evidence>
<feature type="region of interest" description="Disordered" evidence="1">
    <location>
        <begin position="1"/>
        <end position="26"/>
    </location>
</feature>
<proteinExistence type="predicted"/>
<reference evidence="2" key="2">
    <citation type="submission" date="2020-06" db="EMBL/GenBank/DDBJ databases">
        <title>Helianthus annuus Genome sequencing and assembly Release 2.</title>
        <authorList>
            <person name="Gouzy J."/>
            <person name="Langlade N."/>
            <person name="Munos S."/>
        </authorList>
    </citation>
    <scope>NUCLEOTIDE SEQUENCE</scope>
    <source>
        <tissue evidence="2">Leaves</tissue>
    </source>
</reference>
<comment type="caution">
    <text evidence="2">The sequence shown here is derived from an EMBL/GenBank/DDBJ whole genome shotgun (WGS) entry which is preliminary data.</text>
</comment>
<dbReference type="EMBL" id="MNCJ02000320">
    <property type="protein sequence ID" value="KAF5804856.1"/>
    <property type="molecule type" value="Genomic_DNA"/>
</dbReference>
<dbReference type="Gramene" id="mRNA:HanXRQr2_Chr05g0202071">
    <property type="protein sequence ID" value="mRNA:HanXRQr2_Chr05g0202071"/>
    <property type="gene ID" value="HanXRQr2_Chr05g0202071"/>
</dbReference>
<reference evidence="2" key="1">
    <citation type="journal article" date="2017" name="Nature">
        <title>The sunflower genome provides insights into oil metabolism, flowering and Asterid evolution.</title>
        <authorList>
            <person name="Badouin H."/>
            <person name="Gouzy J."/>
            <person name="Grassa C.J."/>
            <person name="Murat F."/>
            <person name="Staton S.E."/>
            <person name="Cottret L."/>
            <person name="Lelandais-Briere C."/>
            <person name="Owens G.L."/>
            <person name="Carrere S."/>
            <person name="Mayjonade B."/>
            <person name="Legrand L."/>
            <person name="Gill N."/>
            <person name="Kane N.C."/>
            <person name="Bowers J.E."/>
            <person name="Hubner S."/>
            <person name="Bellec A."/>
            <person name="Berard A."/>
            <person name="Berges H."/>
            <person name="Blanchet N."/>
            <person name="Boniface M.C."/>
            <person name="Brunel D."/>
            <person name="Catrice O."/>
            <person name="Chaidir N."/>
            <person name="Claudel C."/>
            <person name="Donnadieu C."/>
            <person name="Faraut T."/>
            <person name="Fievet G."/>
            <person name="Helmstetter N."/>
            <person name="King M."/>
            <person name="Knapp S.J."/>
            <person name="Lai Z."/>
            <person name="Le Paslier M.C."/>
            <person name="Lippi Y."/>
            <person name="Lorenzon L."/>
            <person name="Mandel J.R."/>
            <person name="Marage G."/>
            <person name="Marchand G."/>
            <person name="Marquand E."/>
            <person name="Bret-Mestries E."/>
            <person name="Morien E."/>
            <person name="Nambeesan S."/>
            <person name="Nguyen T."/>
            <person name="Pegot-Espagnet P."/>
            <person name="Pouilly N."/>
            <person name="Raftis F."/>
            <person name="Sallet E."/>
            <person name="Schiex T."/>
            <person name="Thomas J."/>
            <person name="Vandecasteele C."/>
            <person name="Vares D."/>
            <person name="Vear F."/>
            <person name="Vautrin S."/>
            <person name="Crespi M."/>
            <person name="Mangin B."/>
            <person name="Burke J.M."/>
            <person name="Salse J."/>
            <person name="Munos S."/>
            <person name="Vincourt P."/>
            <person name="Rieseberg L.H."/>
            <person name="Langlade N.B."/>
        </authorList>
    </citation>
    <scope>NUCLEOTIDE SEQUENCE</scope>
    <source>
        <tissue evidence="2">Leaves</tissue>
    </source>
</reference>
<accession>A0A9K3IY85</accession>
<name>A0A9K3IY85_HELAN</name>
<evidence type="ECO:0000256" key="1">
    <source>
        <dbReference type="SAM" id="MobiDB-lite"/>
    </source>
</evidence>
<dbReference type="Proteomes" id="UP000215914">
    <property type="component" value="Unassembled WGS sequence"/>
</dbReference>
<evidence type="ECO:0000313" key="2">
    <source>
        <dbReference type="EMBL" id="KAF5804856.1"/>
    </source>
</evidence>
<protein>
    <submittedName>
        <fullName evidence="2">Uncharacterized protein</fullName>
    </submittedName>
</protein>
<keyword evidence="3" id="KW-1185">Reference proteome</keyword>
<dbReference type="AlphaFoldDB" id="A0A9K3IY85"/>
<organism evidence="2 3">
    <name type="scientific">Helianthus annuus</name>
    <name type="common">Common sunflower</name>
    <dbReference type="NCBI Taxonomy" id="4232"/>
    <lineage>
        <taxon>Eukaryota</taxon>
        <taxon>Viridiplantae</taxon>
        <taxon>Streptophyta</taxon>
        <taxon>Embryophyta</taxon>
        <taxon>Tracheophyta</taxon>
        <taxon>Spermatophyta</taxon>
        <taxon>Magnoliopsida</taxon>
        <taxon>eudicotyledons</taxon>
        <taxon>Gunneridae</taxon>
        <taxon>Pentapetalae</taxon>
        <taxon>asterids</taxon>
        <taxon>campanulids</taxon>
        <taxon>Asterales</taxon>
        <taxon>Asteraceae</taxon>
        <taxon>Asteroideae</taxon>
        <taxon>Heliantheae alliance</taxon>
        <taxon>Heliantheae</taxon>
        <taxon>Helianthus</taxon>
    </lineage>
</organism>
<sequence>MVDLNIQPPRSVAGGTASFNEDPEASLTGSPLNVIPHNILPNFALNEDALAESRVVEDPKPISTEFPDLHPNGINDDDDGVQNCTFTELISTDQFYLEVCIFFRYYDTPVIMLVVCY</sequence>